<proteinExistence type="predicted"/>
<name>A0A8S5T2Z3_9CAUD</name>
<reference evidence="1" key="1">
    <citation type="journal article" date="2021" name="Proc. Natl. Acad. Sci. U.S.A.">
        <title>A Catalog of Tens of Thousands of Viruses from Human Metagenomes Reveals Hidden Associations with Chronic Diseases.</title>
        <authorList>
            <person name="Tisza M.J."/>
            <person name="Buck C.B."/>
        </authorList>
    </citation>
    <scope>NUCLEOTIDE SEQUENCE</scope>
    <source>
        <strain evidence="1">CtqfO1</strain>
    </source>
</reference>
<organism evidence="1">
    <name type="scientific">Myoviridae sp. ctqfO1</name>
    <dbReference type="NCBI Taxonomy" id="2827710"/>
    <lineage>
        <taxon>Viruses</taxon>
        <taxon>Duplodnaviria</taxon>
        <taxon>Heunggongvirae</taxon>
        <taxon>Uroviricota</taxon>
        <taxon>Caudoviricetes</taxon>
    </lineage>
</organism>
<protein>
    <submittedName>
        <fullName evidence="1">Uncharacterized protein</fullName>
    </submittedName>
</protein>
<sequence>MNFHWLTGHKYKLKKLLYRAVIENSYGANYYRITAFGYYVCSCGKAKIEPLNITDMSMDEKRFEDKVNYLRSLGYVDDMEFYGWLANEASDEQKTEDTNTEEKE</sequence>
<accession>A0A8S5T2Z3</accession>
<evidence type="ECO:0000313" key="1">
    <source>
        <dbReference type="EMBL" id="DAF57480.1"/>
    </source>
</evidence>
<dbReference type="EMBL" id="BK032734">
    <property type="protein sequence ID" value="DAF57480.1"/>
    <property type="molecule type" value="Genomic_DNA"/>
</dbReference>